<evidence type="ECO:0000313" key="2">
    <source>
        <dbReference type="Proteomes" id="UP001064048"/>
    </source>
</evidence>
<reference evidence="1 2" key="1">
    <citation type="journal article" date="2022" name="Genome Biol. Evol.">
        <title>The Spruce Budworm Genome: Reconstructing the Evolutionary History of Antifreeze Proteins.</title>
        <authorList>
            <person name="Beliveau C."/>
            <person name="Gagne P."/>
            <person name="Picq S."/>
            <person name="Vernygora O."/>
            <person name="Keeling C.I."/>
            <person name="Pinkney K."/>
            <person name="Doucet D."/>
            <person name="Wen F."/>
            <person name="Johnston J.S."/>
            <person name="Maaroufi H."/>
            <person name="Boyle B."/>
            <person name="Laroche J."/>
            <person name="Dewar K."/>
            <person name="Juretic N."/>
            <person name="Blackburn G."/>
            <person name="Nisole A."/>
            <person name="Brunet B."/>
            <person name="Brandao M."/>
            <person name="Lumley L."/>
            <person name="Duan J."/>
            <person name="Quan G."/>
            <person name="Lucarotti C.J."/>
            <person name="Roe A.D."/>
            <person name="Sperling F.A.H."/>
            <person name="Levesque R.C."/>
            <person name="Cusson M."/>
        </authorList>
    </citation>
    <scope>NUCLEOTIDE SEQUENCE [LARGE SCALE GENOMIC DNA]</scope>
    <source>
        <strain evidence="1">Glfc:IPQL:Cfum</strain>
    </source>
</reference>
<sequence length="359" mass="39687">MTLTRARLRARRPQPAARSPQPAARSPQWGTGTGSGRANRRARSRPRLALIRKWERVNDGKRSVNARTRCVRGGGGGLRKRRRAPTLSIPERAAPGRFLPMPEDKERDKVVQFYQVLTEMSFEEFAQYFSRLELVHLGPDDWMREPALRARRPWRAVLARRRWRRGYNAGGPPDAKETTGCNPQFHVQIPGAGAGGAGAKCHVVVSVTQQYAPRGAAGRRLRGIGFALYELPAGGPGAGPGPPGPGRALDVTHWSRAREVATFFTLPPGEYLLVPHTRRAHVEAAFLLRVLTDQHANIWCVPPPPLPPACAPPPPHHALTSGVLCREVNEDNMIVRSIADEFPDEHRPLPVRPLACTMC</sequence>
<accession>A0ACC0KRB5</accession>
<gene>
    <name evidence="1" type="ORF">MSG28_012914</name>
</gene>
<proteinExistence type="predicted"/>
<protein>
    <submittedName>
        <fullName evidence="1">Uncharacterized protein</fullName>
    </submittedName>
</protein>
<evidence type="ECO:0000313" key="1">
    <source>
        <dbReference type="EMBL" id="KAI8439042.1"/>
    </source>
</evidence>
<dbReference type="Proteomes" id="UP001064048">
    <property type="component" value="Chromosome 23"/>
</dbReference>
<organism evidence="1 2">
    <name type="scientific">Choristoneura fumiferana</name>
    <name type="common">Spruce budworm moth</name>
    <name type="synonym">Archips fumiferana</name>
    <dbReference type="NCBI Taxonomy" id="7141"/>
    <lineage>
        <taxon>Eukaryota</taxon>
        <taxon>Metazoa</taxon>
        <taxon>Ecdysozoa</taxon>
        <taxon>Arthropoda</taxon>
        <taxon>Hexapoda</taxon>
        <taxon>Insecta</taxon>
        <taxon>Pterygota</taxon>
        <taxon>Neoptera</taxon>
        <taxon>Endopterygota</taxon>
        <taxon>Lepidoptera</taxon>
        <taxon>Glossata</taxon>
        <taxon>Ditrysia</taxon>
        <taxon>Tortricoidea</taxon>
        <taxon>Tortricidae</taxon>
        <taxon>Tortricinae</taxon>
        <taxon>Choristoneura</taxon>
    </lineage>
</organism>
<name>A0ACC0KRB5_CHOFU</name>
<comment type="caution">
    <text evidence="1">The sequence shown here is derived from an EMBL/GenBank/DDBJ whole genome shotgun (WGS) entry which is preliminary data.</text>
</comment>
<keyword evidence="2" id="KW-1185">Reference proteome</keyword>
<dbReference type="EMBL" id="CM046123">
    <property type="protein sequence ID" value="KAI8439042.1"/>
    <property type="molecule type" value="Genomic_DNA"/>
</dbReference>